<proteinExistence type="predicted"/>
<evidence type="ECO:0000313" key="1">
    <source>
        <dbReference type="EMBL" id="SDA68043.1"/>
    </source>
</evidence>
<dbReference type="Gene3D" id="3.20.20.80">
    <property type="entry name" value="Glycosidases"/>
    <property type="match status" value="1"/>
</dbReference>
<protein>
    <recommendedName>
        <fullName evidence="3">Adhesin-like protein</fullName>
    </recommendedName>
</protein>
<sequence length="910" mass="100835">MFLSLSCAYAEGNSTDLEEVNLDADDVSMYYHDGHRLNVDLSDSGNDSLANQSLTININGQNYTRTTNDAGRASLAINLIPGEYSSTIFFLGTDKYLSSNKTVNVKVLPTISGDDVVKYYRNGTQYYATFLDNEGEFLDYEDVTFNINGVFYTRTTDQNGVAKLNINLNSGDYILTAYNPNDGFAYSNNIKVLPTINGSDLRKIYRDNNQYWVTFKDFEGNPLTNTDVEFNINGVMYIRKSNSLGNGKLNINLDAGEYIITAKNLLTGELCSNNIKVEAFSDTKLTTEDYVFTPTDDDVIEATLINSLGYGVYDETVSLTINGQTYTDITDDEGVARFFLDLDEGNYTLSFKHESNSRYGASSASSHVETYGGIKITLEGEDAILFVNDTYSVRMSDENGKPFTNQTVYFDFGYKVLSAVSDENGVASVKVDVKSDYYNLIFFYNATGYKFSRGFSDLLVLIEGKTTLTPMTTTVKEGNRQQLKIALDADGIRLFGEEVIIEVNGKQYVKTTDGDGMVGLTINLGAGTYTVNCYFKGADGLSDSQMSCQLTVTPRIATKMTVLTASTFYKNYGITYNVELRADKVLANRDVSITVGSKTFNQKTDGDGVVHLDLNDFNDGSYDVSLSFAGDNDYAVYKGFTKVAVTSKTPYTYGYWVRYRDMVNINLAELASKGTNNLFLHEKAVSAYGANNVVSWIKKANDYGIKVHIWMQCFYDGEWLNPVKSDGSYDYDLLNSIIADAKYYAGLKGVSGVNLDYLRYPGTAYKYSGGTAAINYLVKNTVSAVKAVNPNCIVSAAVMPEPSSMIYYYGQDIPTISKYLDAILPMIYKGNYERNTAWIQSTTKWFVDNSNGAKIWSGLQAYRSDDDLSYLPISELTGDAQAALNAGAKGVIMFRWGVTNFIDFNTLKTS</sequence>
<evidence type="ECO:0000313" key="2">
    <source>
        <dbReference type="Proteomes" id="UP000323439"/>
    </source>
</evidence>
<reference evidence="1 2" key="1">
    <citation type="submission" date="2016-10" db="EMBL/GenBank/DDBJ databases">
        <authorList>
            <person name="Varghese N."/>
            <person name="Submissions S."/>
        </authorList>
    </citation>
    <scope>NUCLEOTIDE SEQUENCE [LARGE SCALE GENOMIC DNA]</scope>
    <source>
        <strain evidence="1 2">DSM 16643</strain>
    </source>
</reference>
<evidence type="ECO:0008006" key="3">
    <source>
        <dbReference type="Google" id="ProtNLM"/>
    </source>
</evidence>
<dbReference type="EMBL" id="FMXB01000021">
    <property type="protein sequence ID" value="SDA68043.1"/>
    <property type="molecule type" value="Genomic_DNA"/>
</dbReference>
<dbReference type="Proteomes" id="UP000323439">
    <property type="component" value="Unassembled WGS sequence"/>
</dbReference>
<organism evidence="1 2">
    <name type="scientific">Methanobrevibacter millerae</name>
    <dbReference type="NCBI Taxonomy" id="230361"/>
    <lineage>
        <taxon>Archaea</taxon>
        <taxon>Methanobacteriati</taxon>
        <taxon>Methanobacteriota</taxon>
        <taxon>Methanomada group</taxon>
        <taxon>Methanobacteria</taxon>
        <taxon>Methanobacteriales</taxon>
        <taxon>Methanobacteriaceae</taxon>
        <taxon>Methanobrevibacter</taxon>
    </lineage>
</organism>
<gene>
    <name evidence="1" type="ORF">SAMN02910315_02129</name>
</gene>
<accession>A0A1G5XC85</accession>
<dbReference type="AlphaFoldDB" id="A0A1G5XC85"/>
<keyword evidence="2" id="KW-1185">Reference proteome</keyword>
<dbReference type="InterPro" id="IPR017853">
    <property type="entry name" value="GH"/>
</dbReference>
<dbReference type="RefSeq" id="WP_149732618.1">
    <property type="nucleotide sequence ID" value="NZ_FMXB01000021.1"/>
</dbReference>
<dbReference type="SUPFAM" id="SSF51445">
    <property type="entry name" value="(Trans)glycosidases"/>
    <property type="match status" value="1"/>
</dbReference>
<dbReference type="OrthoDB" id="18481at2157"/>
<name>A0A1G5XC85_9EURY</name>